<dbReference type="RefSeq" id="WP_071066127.1">
    <property type="nucleotide sequence ID" value="NZ_MAXA01000246.1"/>
</dbReference>
<evidence type="ECO:0000256" key="9">
    <source>
        <dbReference type="PIRSR" id="PIRSR600821-52"/>
    </source>
</evidence>
<dbReference type="SUPFAM" id="SSF50621">
    <property type="entry name" value="Alanine racemase C-terminal domain-like"/>
    <property type="match status" value="1"/>
</dbReference>
<comment type="pathway">
    <text evidence="7">Amino-acid biosynthesis; D-alanine biosynthesis; D-alanine from L-alanine: step 1/1.</text>
</comment>
<dbReference type="GO" id="GO:0005829">
    <property type="term" value="C:cytosol"/>
    <property type="evidence" value="ECO:0007669"/>
    <property type="project" value="TreeGrafter"/>
</dbReference>
<dbReference type="NCBIfam" id="TIGR00492">
    <property type="entry name" value="alr"/>
    <property type="match status" value="1"/>
</dbReference>
<evidence type="ECO:0000256" key="7">
    <source>
        <dbReference type="HAMAP-Rule" id="MF_01201"/>
    </source>
</evidence>
<dbReference type="PANTHER" id="PTHR30511">
    <property type="entry name" value="ALANINE RACEMASE"/>
    <property type="match status" value="1"/>
</dbReference>
<dbReference type="InterPro" id="IPR001608">
    <property type="entry name" value="Ala_racemase_N"/>
</dbReference>
<dbReference type="CDD" id="cd00430">
    <property type="entry name" value="PLPDE_III_AR"/>
    <property type="match status" value="1"/>
</dbReference>
<dbReference type="Gene3D" id="2.40.37.10">
    <property type="entry name" value="Lyase, Ornithine Decarboxylase, Chain A, domain 1"/>
    <property type="match status" value="1"/>
</dbReference>
<dbReference type="SUPFAM" id="SSF51419">
    <property type="entry name" value="PLP-binding barrel"/>
    <property type="match status" value="1"/>
</dbReference>
<organism evidence="11 12">
    <name type="scientific">Parafrankia soli</name>
    <dbReference type="NCBI Taxonomy" id="2599596"/>
    <lineage>
        <taxon>Bacteria</taxon>
        <taxon>Bacillati</taxon>
        <taxon>Actinomycetota</taxon>
        <taxon>Actinomycetes</taxon>
        <taxon>Frankiales</taxon>
        <taxon>Frankiaceae</taxon>
        <taxon>Parafrankia</taxon>
    </lineage>
</organism>
<protein>
    <recommendedName>
        <fullName evidence="6 7">Alanine racemase</fullName>
        <ecNumber evidence="3 7">5.1.1.1</ecNumber>
    </recommendedName>
</protein>
<dbReference type="FunFam" id="3.20.20.10:FF:000002">
    <property type="entry name" value="Alanine racemase"/>
    <property type="match status" value="1"/>
</dbReference>
<evidence type="ECO:0000313" key="12">
    <source>
        <dbReference type="Proteomes" id="UP000179769"/>
    </source>
</evidence>
<comment type="similarity">
    <text evidence="7">Belongs to the alanine racemase family.</text>
</comment>
<gene>
    <name evidence="11" type="ORF">BBK14_06845</name>
</gene>
<dbReference type="GO" id="GO:0030632">
    <property type="term" value="P:D-alanine biosynthetic process"/>
    <property type="evidence" value="ECO:0007669"/>
    <property type="project" value="UniProtKB-UniRule"/>
</dbReference>
<accession>A0A1S1PMV7</accession>
<dbReference type="InterPro" id="IPR011079">
    <property type="entry name" value="Ala_racemase_C"/>
</dbReference>
<comment type="cofactor">
    <cofactor evidence="2 7 8">
        <name>pyridoxal 5'-phosphate</name>
        <dbReference type="ChEBI" id="CHEBI:597326"/>
    </cofactor>
</comment>
<reference evidence="12" key="1">
    <citation type="submission" date="2016-07" db="EMBL/GenBank/DDBJ databases">
        <title>Frankia sp. NRRL B-16219 Genome sequencing.</title>
        <authorList>
            <person name="Ghodhbane-Gtari F."/>
            <person name="Swanson E."/>
            <person name="Gueddou A."/>
            <person name="Louati M."/>
            <person name="Nouioui I."/>
            <person name="Hezbri K."/>
            <person name="Abebe-Akele F."/>
            <person name="Simpson S."/>
            <person name="Morris K."/>
            <person name="Thomas K."/>
            <person name="Gtari M."/>
            <person name="Tisa L.S."/>
        </authorList>
    </citation>
    <scope>NUCLEOTIDE SEQUENCE [LARGE SCALE GENOMIC DNA]</scope>
    <source>
        <strain evidence="12">NRRL B-16219</strain>
    </source>
</reference>
<evidence type="ECO:0000313" key="11">
    <source>
        <dbReference type="EMBL" id="OHV22489.1"/>
    </source>
</evidence>
<dbReference type="Gene3D" id="3.20.20.10">
    <property type="entry name" value="Alanine racemase"/>
    <property type="match status" value="1"/>
</dbReference>
<keyword evidence="5 7" id="KW-0413">Isomerase</keyword>
<feature type="active site" description="Proton acceptor; specific for L-alanine" evidence="7">
    <location>
        <position position="274"/>
    </location>
</feature>
<dbReference type="Pfam" id="PF00842">
    <property type="entry name" value="Ala_racemase_C"/>
    <property type="match status" value="1"/>
</dbReference>
<dbReference type="FunFam" id="2.40.37.10:FF:000015">
    <property type="entry name" value="Alanine racemase"/>
    <property type="match status" value="1"/>
</dbReference>
<proteinExistence type="inferred from homology"/>
<dbReference type="InterPro" id="IPR000821">
    <property type="entry name" value="Ala_racemase"/>
</dbReference>
<evidence type="ECO:0000256" key="8">
    <source>
        <dbReference type="PIRSR" id="PIRSR600821-50"/>
    </source>
</evidence>
<evidence type="ECO:0000256" key="1">
    <source>
        <dbReference type="ARBA" id="ARBA00000316"/>
    </source>
</evidence>
<sequence length="380" mass="39120">MSPQPPSHPPRAYAAIELDAVRDSVAALVARAGAAATMAVVKADGYGHGMLPCARAALDAGASWLGTAFLEEALALRAAGITVPVLSWLAAPGERLAAGIAADVDLSASAGWALDDLAAAARTAGRAARVHLKIDTGLGRAGATGEDWPGLCDSAAALEADGLIEVVGVWSHFAFADAPGHPTVQAQISRFGDAVDVARKAGLRPQVRHLANSAATLVSPEAHFDMVRPGVSVYGLSPGPEVGPPSAFGLRPAMTLRASTALVKRVPAGTGVSYAHRYRTSAETGLAVVPLGYADGIPRSATNTAEVLVGGRRRRIAGTVCMDQFVVDVGADPVRVGDEVILFGPGDRGEPTADDWARALGTINYEIVTRIGPRVPRVYI</sequence>
<dbReference type="PRINTS" id="PR00992">
    <property type="entry name" value="ALARACEMASE"/>
</dbReference>
<comment type="function">
    <text evidence="7">Catalyzes the interconversion of L-alanine and D-alanine. May also act on other amino acids.</text>
</comment>
<evidence type="ECO:0000256" key="6">
    <source>
        <dbReference type="ARBA" id="ARBA00072221"/>
    </source>
</evidence>
<evidence type="ECO:0000256" key="2">
    <source>
        <dbReference type="ARBA" id="ARBA00001933"/>
    </source>
</evidence>
<dbReference type="InterPro" id="IPR029066">
    <property type="entry name" value="PLP-binding_barrel"/>
</dbReference>
<feature type="domain" description="Alanine racemase C-terminal" evidence="10">
    <location>
        <begin position="253"/>
        <end position="380"/>
    </location>
</feature>
<dbReference type="InterPro" id="IPR020622">
    <property type="entry name" value="Ala_racemase_pyridoxalP-BS"/>
</dbReference>
<feature type="modified residue" description="N6-(pyridoxal phosphate)lysine" evidence="7 8">
    <location>
        <position position="42"/>
    </location>
</feature>
<evidence type="ECO:0000256" key="4">
    <source>
        <dbReference type="ARBA" id="ARBA00022898"/>
    </source>
</evidence>
<dbReference type="EMBL" id="MAXA01000246">
    <property type="protein sequence ID" value="OHV22489.1"/>
    <property type="molecule type" value="Genomic_DNA"/>
</dbReference>
<evidence type="ECO:0000256" key="3">
    <source>
        <dbReference type="ARBA" id="ARBA00013089"/>
    </source>
</evidence>
<comment type="caution">
    <text evidence="11">The sequence shown here is derived from an EMBL/GenBank/DDBJ whole genome shotgun (WGS) entry which is preliminary data.</text>
</comment>
<dbReference type="PANTHER" id="PTHR30511:SF0">
    <property type="entry name" value="ALANINE RACEMASE, CATABOLIC-RELATED"/>
    <property type="match status" value="1"/>
</dbReference>
<dbReference type="HAMAP" id="MF_01201">
    <property type="entry name" value="Ala_racemase"/>
    <property type="match status" value="1"/>
</dbReference>
<evidence type="ECO:0000259" key="10">
    <source>
        <dbReference type="SMART" id="SM01005"/>
    </source>
</evidence>
<keyword evidence="4 7" id="KW-0663">Pyridoxal phosphate</keyword>
<dbReference type="InterPro" id="IPR009006">
    <property type="entry name" value="Ala_racemase/Decarboxylase_C"/>
</dbReference>
<dbReference type="AlphaFoldDB" id="A0A1S1PMV7"/>
<evidence type="ECO:0000256" key="5">
    <source>
        <dbReference type="ARBA" id="ARBA00023235"/>
    </source>
</evidence>
<feature type="binding site" evidence="7 9">
    <location>
        <position position="140"/>
    </location>
    <ligand>
        <name>substrate</name>
    </ligand>
</feature>
<dbReference type="GO" id="GO:0030170">
    <property type="term" value="F:pyridoxal phosphate binding"/>
    <property type="evidence" value="ECO:0007669"/>
    <property type="project" value="UniProtKB-UniRule"/>
</dbReference>
<dbReference type="SMART" id="SM01005">
    <property type="entry name" value="Ala_racemase_C"/>
    <property type="match status" value="1"/>
</dbReference>
<keyword evidence="12" id="KW-1185">Reference proteome</keyword>
<feature type="active site" description="Proton acceptor; specific for D-alanine" evidence="7">
    <location>
        <position position="42"/>
    </location>
</feature>
<dbReference type="PROSITE" id="PS00395">
    <property type="entry name" value="ALANINE_RACEMASE"/>
    <property type="match status" value="1"/>
</dbReference>
<dbReference type="UniPathway" id="UPA00042">
    <property type="reaction ID" value="UER00497"/>
</dbReference>
<dbReference type="OrthoDB" id="9813814at2"/>
<dbReference type="Proteomes" id="UP000179769">
    <property type="component" value="Unassembled WGS sequence"/>
</dbReference>
<name>A0A1S1PMV7_9ACTN</name>
<dbReference type="GO" id="GO:0009252">
    <property type="term" value="P:peptidoglycan biosynthetic process"/>
    <property type="evidence" value="ECO:0007669"/>
    <property type="project" value="TreeGrafter"/>
</dbReference>
<dbReference type="GO" id="GO:0008784">
    <property type="term" value="F:alanine racemase activity"/>
    <property type="evidence" value="ECO:0007669"/>
    <property type="project" value="UniProtKB-UniRule"/>
</dbReference>
<dbReference type="Pfam" id="PF01168">
    <property type="entry name" value="Ala_racemase_N"/>
    <property type="match status" value="1"/>
</dbReference>
<comment type="catalytic activity">
    <reaction evidence="1 7">
        <text>L-alanine = D-alanine</text>
        <dbReference type="Rhea" id="RHEA:20249"/>
        <dbReference type="ChEBI" id="CHEBI:57416"/>
        <dbReference type="ChEBI" id="CHEBI:57972"/>
        <dbReference type="EC" id="5.1.1.1"/>
    </reaction>
</comment>
<feature type="binding site" evidence="7 9">
    <location>
        <position position="322"/>
    </location>
    <ligand>
        <name>substrate</name>
    </ligand>
</feature>
<dbReference type="EC" id="5.1.1.1" evidence="3 7"/>